<protein>
    <submittedName>
        <fullName evidence="3">Uncharacterized protein</fullName>
    </submittedName>
</protein>
<dbReference type="EMBL" id="JAHHQF010000039">
    <property type="protein sequence ID" value="MBT9281511.1"/>
    <property type="molecule type" value="Genomic_DNA"/>
</dbReference>
<keyword evidence="2" id="KW-0472">Membrane</keyword>
<organism evidence="3 4">
    <name type="scientific">Hydrogenibacillus schlegelii</name>
    <name type="common">Bacillus schlegelii</name>
    <dbReference type="NCBI Taxonomy" id="1484"/>
    <lineage>
        <taxon>Bacteria</taxon>
        <taxon>Bacillati</taxon>
        <taxon>Bacillota</taxon>
        <taxon>Bacilli</taxon>
        <taxon>Bacillales</taxon>
        <taxon>Bacillales Family X. Incertae Sedis</taxon>
        <taxon>Hydrogenibacillus</taxon>
    </lineage>
</organism>
<reference evidence="3" key="1">
    <citation type="journal article" date="2021" name="Microbiology">
        <title>Metagenomic Analysis of the Microbial Community in the Underground Coal Fire Area (Kemerovo Region, Russia) Revealed Predominance of Thermophilic Members of the Phyla Deinococcus-thermus, Aquificae, and Firmicutes.</title>
        <authorList>
            <person name="Kadnikov V."/>
            <person name="Mardanov A.V."/>
            <person name="Beletsky A.V."/>
            <person name="Karnachuk O.V."/>
            <person name="Ravin N.V."/>
        </authorList>
    </citation>
    <scope>NUCLEOTIDE SEQUENCE</scope>
    <source>
        <strain evidence="3">RBS10-49</strain>
    </source>
</reference>
<name>A0A947G8L8_HYDSH</name>
<keyword evidence="2" id="KW-1133">Transmembrane helix</keyword>
<evidence type="ECO:0000256" key="1">
    <source>
        <dbReference type="SAM" id="MobiDB-lite"/>
    </source>
</evidence>
<proteinExistence type="predicted"/>
<accession>A0A947G8L8</accession>
<keyword evidence="2" id="KW-0812">Transmembrane</keyword>
<dbReference type="Proteomes" id="UP000748108">
    <property type="component" value="Unassembled WGS sequence"/>
</dbReference>
<evidence type="ECO:0000256" key="2">
    <source>
        <dbReference type="SAM" id="Phobius"/>
    </source>
</evidence>
<evidence type="ECO:0000313" key="3">
    <source>
        <dbReference type="EMBL" id="MBT9281511.1"/>
    </source>
</evidence>
<feature type="transmembrane region" description="Helical" evidence="2">
    <location>
        <begin position="12"/>
        <end position="33"/>
    </location>
</feature>
<feature type="region of interest" description="Disordered" evidence="1">
    <location>
        <begin position="42"/>
        <end position="61"/>
    </location>
</feature>
<sequence>MERSRADRWLAGLGAIFLFLGSSTGLMVAVLSFRRMLARKRRAAGKTPARPSPERAAAAAGEAPARAASVLASPAAGSVRRACSFRGAA</sequence>
<dbReference type="AlphaFoldDB" id="A0A947G8L8"/>
<evidence type="ECO:0000313" key="4">
    <source>
        <dbReference type="Proteomes" id="UP000748108"/>
    </source>
</evidence>
<comment type="caution">
    <text evidence="3">The sequence shown here is derived from an EMBL/GenBank/DDBJ whole genome shotgun (WGS) entry which is preliminary data.</text>
</comment>
<gene>
    <name evidence="3" type="ORF">KM312_02430</name>
</gene>